<reference evidence="1" key="1">
    <citation type="submission" date="2019-09" db="EMBL/GenBank/DDBJ databases">
        <authorList>
            <person name="Needham M D."/>
        </authorList>
    </citation>
    <scope>NUCLEOTIDE SEQUENCE</scope>
</reference>
<name>A0A5E8CIK9_9ZZZZ</name>
<protein>
    <submittedName>
        <fullName evidence="1">Uncharacterized protein</fullName>
    </submittedName>
</protein>
<organism evidence="1">
    <name type="scientific">seawater metagenome</name>
    <dbReference type="NCBI Taxonomy" id="1561972"/>
    <lineage>
        <taxon>unclassified sequences</taxon>
        <taxon>metagenomes</taxon>
        <taxon>ecological metagenomes</taxon>
    </lineage>
</organism>
<dbReference type="EMBL" id="CABVLZ010000001">
    <property type="protein sequence ID" value="VVU94469.1"/>
    <property type="molecule type" value="Genomic_DNA"/>
</dbReference>
<dbReference type="AlphaFoldDB" id="A0A5E8CIK9"/>
<accession>A0A5E8CIK9</accession>
<gene>
    <name evidence="1" type="ORF">CPAV1605_191</name>
</gene>
<evidence type="ECO:0000313" key="1">
    <source>
        <dbReference type="EMBL" id="VVU94469.1"/>
    </source>
</evidence>
<proteinExistence type="predicted"/>
<sequence>MILINIINNKMVTRQQVIDNLITNPVYFNKPIFQKKNAKLYSDMKNFLEIYSILMGTFNKRDDFVWDRGLKAANLIRMEKQNFWGNITEEKYHNIINVKFFINESDLEKFVDSVIMPSLILSPK</sequence>